<dbReference type="InterPro" id="IPR029044">
    <property type="entry name" value="Nucleotide-diphossugar_trans"/>
</dbReference>
<dbReference type="Pfam" id="PF00535">
    <property type="entry name" value="Glycos_transf_2"/>
    <property type="match status" value="1"/>
</dbReference>
<evidence type="ECO:0000256" key="3">
    <source>
        <dbReference type="ARBA" id="ARBA00022679"/>
    </source>
</evidence>
<dbReference type="RefSeq" id="WP_205774678.1">
    <property type="nucleotide sequence ID" value="NZ_JAATHJ010000030.1"/>
</dbReference>
<keyword evidence="2" id="KW-0328">Glycosyltransferase</keyword>
<feature type="domain" description="Glycosyltransferase 2-like" evidence="4">
    <location>
        <begin position="7"/>
        <end position="136"/>
    </location>
</feature>
<protein>
    <submittedName>
        <fullName evidence="5">Glycosyltransferase</fullName>
    </submittedName>
</protein>
<dbReference type="PANTHER" id="PTHR22916:SF51">
    <property type="entry name" value="GLYCOSYLTRANSFERASE EPSH-RELATED"/>
    <property type="match status" value="1"/>
</dbReference>
<evidence type="ECO:0000313" key="6">
    <source>
        <dbReference type="Proteomes" id="UP000752012"/>
    </source>
</evidence>
<dbReference type="CDD" id="cd00761">
    <property type="entry name" value="Glyco_tranf_GTA_type"/>
    <property type="match status" value="1"/>
</dbReference>
<gene>
    <name evidence="5" type="ORF">HCN83_14505</name>
</gene>
<evidence type="ECO:0000256" key="2">
    <source>
        <dbReference type="ARBA" id="ARBA00022676"/>
    </source>
</evidence>
<comment type="similarity">
    <text evidence="1">Belongs to the glycosyltransferase 2 family.</text>
</comment>
<dbReference type="EMBL" id="JAATHJ010000030">
    <property type="protein sequence ID" value="NJP38776.1"/>
    <property type="molecule type" value="Genomic_DNA"/>
</dbReference>
<dbReference type="InterPro" id="IPR001173">
    <property type="entry name" value="Glyco_trans_2-like"/>
</dbReference>
<organism evidence="5 6">
    <name type="scientific">Alkalicoccus luteus</name>
    <dbReference type="NCBI Taxonomy" id="1237094"/>
    <lineage>
        <taxon>Bacteria</taxon>
        <taxon>Bacillati</taxon>
        <taxon>Bacillota</taxon>
        <taxon>Bacilli</taxon>
        <taxon>Bacillales</taxon>
        <taxon>Bacillaceae</taxon>
        <taxon>Alkalicoccus</taxon>
    </lineage>
</organism>
<accession>A0A969PUS2</accession>
<dbReference type="Gene3D" id="3.90.550.10">
    <property type="entry name" value="Spore Coat Polysaccharide Biosynthesis Protein SpsA, Chain A"/>
    <property type="match status" value="1"/>
</dbReference>
<dbReference type="AlphaFoldDB" id="A0A969PUS2"/>
<keyword evidence="6" id="KW-1185">Reference proteome</keyword>
<dbReference type="PANTHER" id="PTHR22916">
    <property type="entry name" value="GLYCOSYLTRANSFERASE"/>
    <property type="match status" value="1"/>
</dbReference>
<proteinExistence type="inferred from homology"/>
<sequence>MELTKISVIVPFMNVEAYLEECLESLAKQTHPNLEIVMIDDGSTDGSSKIAEAYADRYSHFYLYSQPNQGVAEARNHGLRRATGEWIGFVDSDDWVRAEMFEQLHKAAEKTSSDIAVCGHARQYGARVTEFNDEVKSIVLNREQALYELFKGEIYRFALWNKLYKKSLFANVTFPPGKIHEDLAISPSLFINAEKTVVLAWTGYVYRARENSILMERYHKGRMDSYEAWEYIIEKMTLKEPAVMPEVWRRYTWWTIDALYTVMHDLASRKEANQFFGAIRTSFIKNYDAIAPHITDKKTAVKIKMIRSGFFYAKESNRLLVVNIMQRLQRGG</sequence>
<evidence type="ECO:0000259" key="4">
    <source>
        <dbReference type="Pfam" id="PF00535"/>
    </source>
</evidence>
<evidence type="ECO:0000256" key="1">
    <source>
        <dbReference type="ARBA" id="ARBA00006739"/>
    </source>
</evidence>
<reference evidence="5 6" key="1">
    <citation type="submission" date="2020-03" db="EMBL/GenBank/DDBJ databases">
        <title>Assessment of the enzymatic potential of alkaline-tolerant lipase obtained from Bacillus luteus H11 (technogenic soil) for the bioremediation of saline soils contaminated with petroleum substances.</title>
        <authorList>
            <person name="Kalwasinska A."/>
        </authorList>
    </citation>
    <scope>NUCLEOTIDE SEQUENCE [LARGE SCALE GENOMIC DNA]</scope>
    <source>
        <strain evidence="5 6">H11</strain>
    </source>
</reference>
<dbReference type="Proteomes" id="UP000752012">
    <property type="component" value="Unassembled WGS sequence"/>
</dbReference>
<keyword evidence="3" id="KW-0808">Transferase</keyword>
<name>A0A969PUS2_9BACI</name>
<comment type="caution">
    <text evidence="5">The sequence shown here is derived from an EMBL/GenBank/DDBJ whole genome shotgun (WGS) entry which is preliminary data.</text>
</comment>
<dbReference type="GO" id="GO:0016757">
    <property type="term" value="F:glycosyltransferase activity"/>
    <property type="evidence" value="ECO:0007669"/>
    <property type="project" value="UniProtKB-KW"/>
</dbReference>
<dbReference type="SUPFAM" id="SSF53448">
    <property type="entry name" value="Nucleotide-diphospho-sugar transferases"/>
    <property type="match status" value="1"/>
</dbReference>
<evidence type="ECO:0000313" key="5">
    <source>
        <dbReference type="EMBL" id="NJP38776.1"/>
    </source>
</evidence>